<gene>
    <name evidence="7" type="ORF">H8923_08670</name>
</gene>
<dbReference type="PANTHER" id="PTHR43370">
    <property type="entry name" value="SUGAR ABC TRANSPORTER INTEGRAL MEMBRANE PROTEIN-RELATED"/>
    <property type="match status" value="1"/>
</dbReference>
<feature type="transmembrane region" description="Helical" evidence="6">
    <location>
        <begin position="67"/>
        <end position="88"/>
    </location>
</feature>
<dbReference type="RefSeq" id="WP_153971701.1">
    <property type="nucleotide sequence ID" value="NZ_JACRWE010000003.1"/>
</dbReference>
<organism evidence="7 8">
    <name type="scientific">Romboutsia faecis</name>
    <dbReference type="NCBI Taxonomy" id="2764597"/>
    <lineage>
        <taxon>Bacteria</taxon>
        <taxon>Bacillati</taxon>
        <taxon>Bacillota</taxon>
        <taxon>Clostridia</taxon>
        <taxon>Peptostreptococcales</taxon>
        <taxon>Peptostreptococcaceae</taxon>
        <taxon>Romboutsia</taxon>
    </lineage>
</organism>
<evidence type="ECO:0000256" key="3">
    <source>
        <dbReference type="ARBA" id="ARBA00022692"/>
    </source>
</evidence>
<name>A0ABR7JQF2_9FIRM</name>
<feature type="transmembrane region" description="Helical" evidence="6">
    <location>
        <begin position="274"/>
        <end position="294"/>
    </location>
</feature>
<evidence type="ECO:0000256" key="6">
    <source>
        <dbReference type="SAM" id="Phobius"/>
    </source>
</evidence>
<dbReference type="InterPro" id="IPR001851">
    <property type="entry name" value="ABC_transp_permease"/>
</dbReference>
<evidence type="ECO:0000313" key="7">
    <source>
        <dbReference type="EMBL" id="MBC5996831.1"/>
    </source>
</evidence>
<evidence type="ECO:0000256" key="1">
    <source>
        <dbReference type="ARBA" id="ARBA00004651"/>
    </source>
</evidence>
<comment type="caution">
    <text evidence="7">The sequence shown here is derived from an EMBL/GenBank/DDBJ whole genome shotgun (WGS) entry which is preliminary data.</text>
</comment>
<feature type="transmembrane region" description="Helical" evidence="6">
    <location>
        <begin position="95"/>
        <end position="116"/>
    </location>
</feature>
<evidence type="ECO:0000256" key="4">
    <source>
        <dbReference type="ARBA" id="ARBA00022989"/>
    </source>
</evidence>
<feature type="transmembrane region" description="Helical" evidence="6">
    <location>
        <begin position="42"/>
        <end position="61"/>
    </location>
</feature>
<dbReference type="Pfam" id="PF02653">
    <property type="entry name" value="BPD_transp_2"/>
    <property type="match status" value="1"/>
</dbReference>
<sequence length="305" mass="32241">MEALFAILLKEDFWFAVIRSTTPILLTTLGAMIASRAGARNIALEGTMLTAAFVGVAASHFTQNAFLGLICSVISGIILSNIIAYFALKLKSNIIISGISLNLMASGMTIFGLYLLTGDKGASTSLNSLALPNINIPIIENIPVIGKIISGHNILTYVALVLVLLVYIMFKYTQLGLRIKAVGESPEAAESVGISVNKVKYIALTMSGALAALGGAFLSMGYVTLFSAGMTSGRGYIALATQSMAGANPVVGLLTSSLFGFAESMSNYLQGINLPIEFIQMLPYLAIVVIYVVYCANKTNQENKA</sequence>
<proteinExistence type="predicted"/>
<dbReference type="EMBL" id="JACRWE010000003">
    <property type="protein sequence ID" value="MBC5996831.1"/>
    <property type="molecule type" value="Genomic_DNA"/>
</dbReference>
<keyword evidence="8" id="KW-1185">Reference proteome</keyword>
<protein>
    <submittedName>
        <fullName evidence="7">ABC transporter permease</fullName>
    </submittedName>
</protein>
<dbReference type="PANTHER" id="PTHR43370:SF1">
    <property type="entry name" value="GUANOSINE ABC TRANSPORTER PERMEASE PROTEIN NUPQ"/>
    <property type="match status" value="1"/>
</dbReference>
<feature type="transmembrane region" description="Helical" evidence="6">
    <location>
        <begin position="154"/>
        <end position="170"/>
    </location>
</feature>
<keyword evidence="5 6" id="KW-0472">Membrane</keyword>
<feature type="transmembrane region" description="Helical" evidence="6">
    <location>
        <begin position="201"/>
        <end position="223"/>
    </location>
</feature>
<feature type="transmembrane region" description="Helical" evidence="6">
    <location>
        <begin position="13"/>
        <end position="35"/>
    </location>
</feature>
<keyword evidence="4 6" id="KW-1133">Transmembrane helix</keyword>
<reference evidence="7 8" key="1">
    <citation type="submission" date="2020-08" db="EMBL/GenBank/DDBJ databases">
        <authorList>
            <person name="Liu C."/>
            <person name="Sun Q."/>
        </authorList>
    </citation>
    <scope>NUCLEOTIDE SEQUENCE [LARGE SCALE GENOMIC DNA]</scope>
    <source>
        <strain evidence="7 8">NSJ-18</strain>
    </source>
</reference>
<accession>A0ABR7JQF2</accession>
<keyword evidence="3 6" id="KW-0812">Transmembrane</keyword>
<evidence type="ECO:0000256" key="5">
    <source>
        <dbReference type="ARBA" id="ARBA00023136"/>
    </source>
</evidence>
<evidence type="ECO:0000313" key="8">
    <source>
        <dbReference type="Proteomes" id="UP000609849"/>
    </source>
</evidence>
<dbReference type="Proteomes" id="UP000609849">
    <property type="component" value="Unassembled WGS sequence"/>
</dbReference>
<dbReference type="CDD" id="cd06580">
    <property type="entry name" value="TM_PBP1_transp_TpRbsC_like"/>
    <property type="match status" value="1"/>
</dbReference>
<keyword evidence="2" id="KW-1003">Cell membrane</keyword>
<comment type="subcellular location">
    <subcellularLocation>
        <location evidence="1">Cell membrane</location>
        <topology evidence="1">Multi-pass membrane protein</topology>
    </subcellularLocation>
</comment>
<evidence type="ECO:0000256" key="2">
    <source>
        <dbReference type="ARBA" id="ARBA00022475"/>
    </source>
</evidence>